<evidence type="ECO:0000313" key="1">
    <source>
        <dbReference type="EMBL" id="VDD39479.1"/>
    </source>
</evidence>
<proteinExistence type="predicted"/>
<accession>A0A3P6F861</accession>
<name>A0A3P6F861_BRAOL</name>
<sequence>MLRRPVVGDDTRKVARVLSSGDTKMGPGGDFRATLQVAPALFSCENYDFSGTFWSFVCTFCTSKKPMF</sequence>
<dbReference type="AlphaFoldDB" id="A0A3P6F861"/>
<reference evidence="1" key="1">
    <citation type="submission" date="2018-11" db="EMBL/GenBank/DDBJ databases">
        <authorList>
            <consortium name="Genoscope - CEA"/>
            <person name="William W."/>
        </authorList>
    </citation>
    <scope>NUCLEOTIDE SEQUENCE</scope>
</reference>
<gene>
    <name evidence="1" type="ORF">BOLC7T45039H</name>
</gene>
<dbReference type="EMBL" id="LR031876">
    <property type="protein sequence ID" value="VDD39479.1"/>
    <property type="molecule type" value="Genomic_DNA"/>
</dbReference>
<organism evidence="1">
    <name type="scientific">Brassica oleracea</name>
    <name type="common">Wild cabbage</name>
    <dbReference type="NCBI Taxonomy" id="3712"/>
    <lineage>
        <taxon>Eukaryota</taxon>
        <taxon>Viridiplantae</taxon>
        <taxon>Streptophyta</taxon>
        <taxon>Embryophyta</taxon>
        <taxon>Tracheophyta</taxon>
        <taxon>Spermatophyta</taxon>
        <taxon>Magnoliopsida</taxon>
        <taxon>eudicotyledons</taxon>
        <taxon>Gunneridae</taxon>
        <taxon>Pentapetalae</taxon>
        <taxon>rosids</taxon>
        <taxon>malvids</taxon>
        <taxon>Brassicales</taxon>
        <taxon>Brassicaceae</taxon>
        <taxon>Brassiceae</taxon>
        <taxon>Brassica</taxon>
    </lineage>
</organism>
<protein>
    <submittedName>
        <fullName evidence="1">Uncharacterized protein</fullName>
    </submittedName>
</protein>